<sequence length="142" mass="15515">MAQANASIRIPVSPDKVWQLIGGFDSLPDWLPYIPSSELSEGGRVRRLATPAGDVIVERLETFDNRARSYTYSILEAPFPVTGYRSTLQVRESEEAGASLVDWSGEFTPTGVSDDEASRLFEGIYRDGLRALAASFADKGIA</sequence>
<dbReference type="Proteomes" id="UP000294200">
    <property type="component" value="Unassembled WGS sequence"/>
</dbReference>
<gene>
    <name evidence="1" type="ORF">BZM27_15640</name>
</gene>
<evidence type="ECO:0000313" key="2">
    <source>
        <dbReference type="Proteomes" id="UP000294200"/>
    </source>
</evidence>
<dbReference type="Gene3D" id="3.30.530.20">
    <property type="match status" value="1"/>
</dbReference>
<comment type="caution">
    <text evidence="1">The sequence shown here is derived from an EMBL/GenBank/DDBJ whole genome shotgun (WGS) entry which is preliminary data.</text>
</comment>
<dbReference type="InterPro" id="IPR023393">
    <property type="entry name" value="START-like_dom_sf"/>
</dbReference>
<evidence type="ECO:0000313" key="1">
    <source>
        <dbReference type="EMBL" id="TCG07940.1"/>
    </source>
</evidence>
<keyword evidence="2" id="KW-1185">Reference proteome</keyword>
<organism evidence="1 2">
    <name type="scientific">Paraburkholderia steynii</name>
    <dbReference type="NCBI Taxonomy" id="1245441"/>
    <lineage>
        <taxon>Bacteria</taxon>
        <taxon>Pseudomonadati</taxon>
        <taxon>Pseudomonadota</taxon>
        <taxon>Betaproteobacteria</taxon>
        <taxon>Burkholderiales</taxon>
        <taxon>Burkholderiaceae</taxon>
        <taxon>Paraburkholderia</taxon>
    </lineage>
</organism>
<proteinExistence type="predicted"/>
<dbReference type="CDD" id="cd07821">
    <property type="entry name" value="PYR_PYL_RCAR_like"/>
    <property type="match status" value="1"/>
</dbReference>
<dbReference type="SUPFAM" id="SSF55961">
    <property type="entry name" value="Bet v1-like"/>
    <property type="match status" value="1"/>
</dbReference>
<dbReference type="AlphaFoldDB" id="A0A4R0XIW1"/>
<dbReference type="PANTHER" id="PTHR39332:SF7">
    <property type="entry name" value="SRPBCC FAMILY PROTEIN"/>
    <property type="match status" value="1"/>
</dbReference>
<dbReference type="EMBL" id="MWML01000049">
    <property type="protein sequence ID" value="TCG07940.1"/>
    <property type="molecule type" value="Genomic_DNA"/>
</dbReference>
<evidence type="ECO:0008006" key="3">
    <source>
        <dbReference type="Google" id="ProtNLM"/>
    </source>
</evidence>
<dbReference type="InterPro" id="IPR019587">
    <property type="entry name" value="Polyketide_cyclase/dehydratase"/>
</dbReference>
<dbReference type="PANTHER" id="PTHR39332">
    <property type="entry name" value="BLL4707 PROTEIN"/>
    <property type="match status" value="1"/>
</dbReference>
<reference evidence="1 2" key="1">
    <citation type="submission" date="2017-02" db="EMBL/GenBank/DDBJ databases">
        <title>Paraburkholderia sophoroidis sp. nov. and Paraburkholderia steynii sp. nov. rhizobial symbionts of the fynbos legume Hypocalyptus sophoroides.</title>
        <authorList>
            <person name="Steenkamp E.T."/>
            <person name="Beukes C.W."/>
            <person name="Van Zyl E."/>
            <person name="Avontuur J."/>
            <person name="Chan W.Y."/>
            <person name="Hassen A."/>
            <person name="Palmer M."/>
            <person name="Mthombeni L."/>
            <person name="Phalane F."/>
            <person name="Sereme K."/>
            <person name="Venter S.N."/>
        </authorList>
    </citation>
    <scope>NUCLEOTIDE SEQUENCE [LARGE SCALE GENOMIC DNA]</scope>
    <source>
        <strain evidence="1 2">HC1.1ba</strain>
    </source>
</reference>
<protein>
    <recommendedName>
        <fullName evidence="3">MxaD family protein</fullName>
    </recommendedName>
</protein>
<accession>A0A4R0XIW1</accession>
<name>A0A4R0XIW1_9BURK</name>
<dbReference type="Pfam" id="PF10604">
    <property type="entry name" value="Polyketide_cyc2"/>
    <property type="match status" value="1"/>
</dbReference>